<dbReference type="AlphaFoldDB" id="A0AA39L332"/>
<dbReference type="GO" id="GO:0046983">
    <property type="term" value="F:protein dimerization activity"/>
    <property type="evidence" value="ECO:0007669"/>
    <property type="project" value="InterPro"/>
</dbReference>
<dbReference type="Gene3D" id="1.25.40.10">
    <property type="entry name" value="Tetratricopeptide repeat domain"/>
    <property type="match status" value="1"/>
</dbReference>
<evidence type="ECO:0000256" key="4">
    <source>
        <dbReference type="ARBA" id="ARBA00037033"/>
    </source>
</evidence>
<dbReference type="Pfam" id="PF17830">
    <property type="entry name" value="STI1-HOP_DP"/>
    <property type="match status" value="1"/>
</dbReference>
<dbReference type="SMART" id="SM00727">
    <property type="entry name" value="STI1"/>
    <property type="match status" value="1"/>
</dbReference>
<comment type="function">
    <text evidence="4">One HIP oligomer binds the ATPase domains of at least two HSC70 molecules dependent on activation of the HSC70 ATPase by HSP40. Stabilizes the ADP state of HSC70 that has a high affinity for substrate protein. Through its own chaperone activity, it may contribute to the interaction of HSC70 with various target proteins.</text>
</comment>
<evidence type="ECO:0000256" key="2">
    <source>
        <dbReference type="ARBA" id="ARBA00022737"/>
    </source>
</evidence>
<dbReference type="Gene3D" id="6.10.250.3420">
    <property type="match status" value="1"/>
</dbReference>
<reference evidence="8" key="2">
    <citation type="submission" date="2023-03" db="EMBL/GenBank/DDBJ databases">
        <authorList>
            <person name="Inwood S.N."/>
            <person name="Skelly J.G."/>
            <person name="Guhlin J."/>
            <person name="Harrop T.W.R."/>
            <person name="Goldson S.G."/>
            <person name="Dearden P.K."/>
        </authorList>
    </citation>
    <scope>NUCLEOTIDE SEQUENCE</scope>
    <source>
        <strain evidence="8">Lincoln</strain>
        <tissue evidence="8">Whole body</tissue>
    </source>
</reference>
<feature type="repeat" description="TPR" evidence="5">
    <location>
        <begin position="116"/>
        <end position="149"/>
    </location>
</feature>
<dbReference type="Proteomes" id="UP001168972">
    <property type="component" value="Unassembled WGS sequence"/>
</dbReference>
<dbReference type="Gene3D" id="1.10.260.100">
    <property type="match status" value="1"/>
</dbReference>
<dbReference type="PANTHER" id="PTHR45883">
    <property type="entry name" value="HSC70-INTERACTING PROTEIN"/>
    <property type="match status" value="1"/>
</dbReference>
<evidence type="ECO:0000313" key="8">
    <source>
        <dbReference type="EMBL" id="KAK0183132.1"/>
    </source>
</evidence>
<dbReference type="PROSITE" id="PS50005">
    <property type="entry name" value="TPR"/>
    <property type="match status" value="2"/>
</dbReference>
<feature type="region of interest" description="Disordered" evidence="6">
    <location>
        <begin position="234"/>
        <end position="287"/>
    </location>
</feature>
<feature type="repeat" description="TPR" evidence="5">
    <location>
        <begin position="150"/>
        <end position="183"/>
    </location>
</feature>
<feature type="compositionally biased region" description="Acidic residues" evidence="6">
    <location>
        <begin position="69"/>
        <end position="83"/>
    </location>
</feature>
<dbReference type="EMBL" id="JAQQBR010000001">
    <property type="protein sequence ID" value="KAK0183132.1"/>
    <property type="molecule type" value="Genomic_DNA"/>
</dbReference>
<evidence type="ECO:0000256" key="6">
    <source>
        <dbReference type="SAM" id="MobiDB-lite"/>
    </source>
</evidence>
<evidence type="ECO:0000256" key="1">
    <source>
        <dbReference type="ARBA" id="ARBA00009015"/>
    </source>
</evidence>
<evidence type="ECO:0000313" key="9">
    <source>
        <dbReference type="Proteomes" id="UP001168972"/>
    </source>
</evidence>
<dbReference type="InterPro" id="IPR034649">
    <property type="entry name" value="Hip_N"/>
</dbReference>
<evidence type="ECO:0000256" key="5">
    <source>
        <dbReference type="PROSITE-ProRule" id="PRU00339"/>
    </source>
</evidence>
<dbReference type="GO" id="GO:0030544">
    <property type="term" value="F:Hsp70 protein binding"/>
    <property type="evidence" value="ECO:0007669"/>
    <property type="project" value="TreeGrafter"/>
</dbReference>
<dbReference type="InterPro" id="IPR019734">
    <property type="entry name" value="TPR_rpt"/>
</dbReference>
<proteinExistence type="inferred from homology"/>
<keyword evidence="2" id="KW-0677">Repeat</keyword>
<feature type="domain" description="STI1" evidence="7">
    <location>
        <begin position="293"/>
        <end position="332"/>
    </location>
</feature>
<dbReference type="InterPro" id="IPR011990">
    <property type="entry name" value="TPR-like_helical_dom_sf"/>
</dbReference>
<comment type="similarity">
    <text evidence="1">Belongs to the FAM10 family.</text>
</comment>
<dbReference type="CDD" id="cd14438">
    <property type="entry name" value="Hip_N"/>
    <property type="match status" value="1"/>
</dbReference>
<organism evidence="8 9">
    <name type="scientific">Microctonus hyperodae</name>
    <name type="common">Parasitoid wasp</name>
    <dbReference type="NCBI Taxonomy" id="165561"/>
    <lineage>
        <taxon>Eukaryota</taxon>
        <taxon>Metazoa</taxon>
        <taxon>Ecdysozoa</taxon>
        <taxon>Arthropoda</taxon>
        <taxon>Hexapoda</taxon>
        <taxon>Insecta</taxon>
        <taxon>Pterygota</taxon>
        <taxon>Neoptera</taxon>
        <taxon>Endopterygota</taxon>
        <taxon>Hymenoptera</taxon>
        <taxon>Apocrita</taxon>
        <taxon>Ichneumonoidea</taxon>
        <taxon>Braconidae</taxon>
        <taxon>Euphorinae</taxon>
        <taxon>Microctonus</taxon>
    </lineage>
</organism>
<feature type="compositionally biased region" description="Basic and acidic residues" evidence="6">
    <location>
        <begin position="243"/>
        <end position="269"/>
    </location>
</feature>
<dbReference type="SUPFAM" id="SSF48452">
    <property type="entry name" value="TPR-like"/>
    <property type="match status" value="1"/>
</dbReference>
<sequence>MSFPINKELLTPLKVFTDLCIKNPQLLHLSDLTFVKEFIENFGGTVPKTNEDETPKTKIPTEPTTSEPENLDNSDPESDESDLELDLTGVVEPDNDPPQKMGDLAHQPTEDEINESQAKRSEAVSAFVEKNYDKAINLYTEAILLNPHAALLYAKRGQLYLALNKPNACIRDCNKALELNPDSAAGHKFRGRANQLLGNWEEAANDLRLACQFDFDEQANDWLREVTPNARKIEEHKRKKERKTLEKIEKQRQEAMKKARDEAKAREANSRPSQTDDGAGKPSMSDFYQYLNDPEVMQAFQDPEVASAFVDISSNPANILKYQNHPKIMSLISKVSSKFGGAGGMAGGFPGMMGGMPGGFFPGGAGAGAAPPSDDVGLD</sequence>
<evidence type="ECO:0000256" key="3">
    <source>
        <dbReference type="ARBA" id="ARBA00022803"/>
    </source>
</evidence>
<dbReference type="InterPro" id="IPR041243">
    <property type="entry name" value="STI1/HOP_DP"/>
</dbReference>
<dbReference type="Pfam" id="PF00515">
    <property type="entry name" value="TPR_1"/>
    <property type="match status" value="1"/>
</dbReference>
<feature type="compositionally biased region" description="Low complexity" evidence="6">
    <location>
        <begin position="57"/>
        <end position="68"/>
    </location>
</feature>
<dbReference type="PANTHER" id="PTHR45883:SF2">
    <property type="entry name" value="HSC70-INTERACTING PROTEIN"/>
    <property type="match status" value="1"/>
</dbReference>
<dbReference type="InterPro" id="IPR006636">
    <property type="entry name" value="STI1_HS-bd"/>
</dbReference>
<evidence type="ECO:0000259" key="7">
    <source>
        <dbReference type="SMART" id="SM00727"/>
    </source>
</evidence>
<feature type="region of interest" description="Disordered" evidence="6">
    <location>
        <begin position="44"/>
        <end position="83"/>
    </location>
</feature>
<dbReference type="Pfam" id="PF18253">
    <property type="entry name" value="HipN"/>
    <property type="match status" value="1"/>
</dbReference>
<name>A0AA39L332_MICHY</name>
<dbReference type="SMART" id="SM00028">
    <property type="entry name" value="TPR"/>
    <property type="match status" value="3"/>
</dbReference>
<protein>
    <recommendedName>
        <fullName evidence="7">STI1 domain-containing protein</fullName>
    </recommendedName>
</protein>
<dbReference type="FunFam" id="1.25.40.10:FF:000112">
    <property type="entry name" value="FAM10 family protein"/>
    <property type="match status" value="1"/>
</dbReference>
<keyword evidence="3 5" id="KW-0802">TPR repeat</keyword>
<gene>
    <name evidence="8" type="ORF">PV327_001202</name>
</gene>
<comment type="caution">
    <text evidence="8">The sequence shown here is derived from an EMBL/GenBank/DDBJ whole genome shotgun (WGS) entry which is preliminary data.</text>
</comment>
<accession>A0AA39L332</accession>
<reference evidence="8" key="1">
    <citation type="journal article" date="2023" name="bioRxiv">
        <title>Scaffold-level genome assemblies of two parasitoid biocontrol wasps reveal the parthenogenesis mechanism and an associated novel virus.</title>
        <authorList>
            <person name="Inwood S."/>
            <person name="Skelly J."/>
            <person name="Guhlin J."/>
            <person name="Harrop T."/>
            <person name="Goldson S."/>
            <person name="Dearden P."/>
        </authorList>
    </citation>
    <scope>NUCLEOTIDE SEQUENCE</scope>
    <source>
        <strain evidence="8">Lincoln</strain>
        <tissue evidence="8">Whole body</tissue>
    </source>
</reference>
<keyword evidence="9" id="KW-1185">Reference proteome</keyword>